<dbReference type="Proteomes" id="UP000220158">
    <property type="component" value="Chromosome 8"/>
</dbReference>
<keyword evidence="1" id="KW-0812">Transmembrane</keyword>
<dbReference type="Pfam" id="PF12430">
    <property type="entry name" value="ABA_GPCR"/>
    <property type="match status" value="1"/>
</dbReference>
<proteinExistence type="predicted"/>
<dbReference type="OrthoDB" id="264392at2759"/>
<feature type="transmembrane region" description="Helical" evidence="1">
    <location>
        <begin position="6"/>
        <end position="28"/>
    </location>
</feature>
<reference evidence="3 4" key="1">
    <citation type="submission" date="2015-04" db="EMBL/GenBank/DDBJ databases">
        <authorList>
            <consortium name="Pathogen Informatics"/>
        </authorList>
    </citation>
    <scope>NUCLEOTIDE SEQUENCE [LARGE SCALE GENOMIC DNA]</scope>
    <source>
        <strain evidence="3 4">SGS1</strain>
    </source>
</reference>
<dbReference type="AlphaFoldDB" id="A0A1J1H404"/>
<feature type="transmembrane region" description="Helical" evidence="1">
    <location>
        <begin position="40"/>
        <end position="61"/>
    </location>
</feature>
<feature type="transmembrane region" description="Helical" evidence="1">
    <location>
        <begin position="147"/>
        <end position="165"/>
    </location>
</feature>
<dbReference type="PANTHER" id="PTHR15948:SF0">
    <property type="entry name" value="GOLGI PH REGULATOR A-RELATED"/>
    <property type="match status" value="1"/>
</dbReference>
<name>A0A1J1H404_PLARL</name>
<keyword evidence="1" id="KW-0472">Membrane</keyword>
<organism evidence="3 4">
    <name type="scientific">Plasmodium relictum</name>
    <dbReference type="NCBI Taxonomy" id="85471"/>
    <lineage>
        <taxon>Eukaryota</taxon>
        <taxon>Sar</taxon>
        <taxon>Alveolata</taxon>
        <taxon>Apicomplexa</taxon>
        <taxon>Aconoidasida</taxon>
        <taxon>Haemosporida</taxon>
        <taxon>Plasmodiidae</taxon>
        <taxon>Plasmodium</taxon>
        <taxon>Plasmodium (Haemamoeba)</taxon>
    </lineage>
</organism>
<evidence type="ECO:0000259" key="2">
    <source>
        <dbReference type="Pfam" id="PF12430"/>
    </source>
</evidence>
<feature type="transmembrane region" description="Helical" evidence="1">
    <location>
        <begin position="244"/>
        <end position="263"/>
    </location>
</feature>
<dbReference type="InterPro" id="IPR015672">
    <property type="entry name" value="GPHR/GTG"/>
</dbReference>
<accession>A0A1J1H404</accession>
<dbReference type="GeneID" id="39735738"/>
<feature type="transmembrane region" description="Helical" evidence="1">
    <location>
        <begin position="67"/>
        <end position="91"/>
    </location>
</feature>
<dbReference type="VEuPathDB" id="PlasmoDB:PRELSG_0806200"/>
<dbReference type="OMA" id="YNHIMNF"/>
<evidence type="ECO:0000313" key="4">
    <source>
        <dbReference type="Proteomes" id="UP000220158"/>
    </source>
</evidence>
<feature type="transmembrane region" description="Helical" evidence="1">
    <location>
        <begin position="828"/>
        <end position="850"/>
    </location>
</feature>
<evidence type="ECO:0000313" key="3">
    <source>
        <dbReference type="EMBL" id="CRG99636.1"/>
    </source>
</evidence>
<feature type="domain" description="Abscisic acid G-protein coupled receptor-like" evidence="2">
    <location>
        <begin position="674"/>
        <end position="842"/>
    </location>
</feature>
<keyword evidence="1" id="KW-1133">Transmembrane helix</keyword>
<dbReference type="PANTHER" id="PTHR15948">
    <property type="entry name" value="G-PROTEIN COUPLED RECEPTOR 89-RELATED"/>
    <property type="match status" value="1"/>
</dbReference>
<dbReference type="InterPro" id="IPR025969">
    <property type="entry name" value="ABA_GPCR_dom"/>
</dbReference>
<dbReference type="EMBL" id="LN835303">
    <property type="protein sequence ID" value="CRG99636.1"/>
    <property type="molecule type" value="Genomic_DNA"/>
</dbReference>
<feature type="transmembrane region" description="Helical" evidence="1">
    <location>
        <begin position="270"/>
        <end position="295"/>
    </location>
</feature>
<feature type="transmembrane region" description="Helical" evidence="1">
    <location>
        <begin position="788"/>
        <end position="808"/>
    </location>
</feature>
<evidence type="ECO:0000256" key="1">
    <source>
        <dbReference type="SAM" id="Phobius"/>
    </source>
</evidence>
<dbReference type="KEGG" id="prel:PRELSG_0806200"/>
<sequence>MDCKLLYEIIVMIVLHIIFYKVSIYYLLRYLDILNHSNKFNKNIFFITFLVCMSIFSLFIFELSNVVSNIIIIYIWHIDICILVFLLYLIIPVEFINTIFDSNNYKEILSPEFNSHSHIKLLKKYYAKISAMSKHNKINKKTKKHFFFFRSIIFLSFLWLGLGQLKNVIYKKNYNYVIADDNTINITEYLLYKSNDKKNQSRILNRNVYYLFENKYKCINYLREFNGKYKKKKEKRIKIYFNQVYNIINIFFFVVINSFMIFHKSVVRELLINICALGVTINSIVAGISSIYFIYDYMITFIYFLSLPKIQIQIYNIEERILINLANYMFKKEEMEKIQSNIKIDSKFFLYDLKGFHKNNNNTEEDKNIKKETLNNYIRKEKKSSLKKASFLINITNKFNNICRLKNNSFLKNESSQIKSDTIRYQEKSRKFSARKKSSRVNFNLLDEYKDKQKNGNFSDHESTVINHFYKNMNKSNVIKLKRSGSCPPFITENNVENLGESYIDNQKSLLTKFNSLNMATNYKYNSLITEKMNIMKKEEKKDTYNTGDTISKNLFLKNISPPLNKLDIIKYNENSENKTNQYINETYINSKEKKNIEEKEKTNLIKEKEKTKQEYINEDDILYKTNNQATTIENIENYNKLKKEIENIVYTNTSMYYSLNSILSRKFEIQKNKNCLLGRVNVFLNSIMFLSVVYKIIMSTLNVIFIRIYIRDPFSKIIEKICLFFNVKYNIAIIYAPYISLIYVSYIVAINMKKFLQQIIQISTYFSFYFKLFSNIWILLISELMGFYFVTNSLLLTSYLPVNYNHIMNFVIGNNYDYKIFHLHSDYVFITSFSFTLMFCILYMIYFYFF</sequence>
<dbReference type="RefSeq" id="XP_028532641.1">
    <property type="nucleotide sequence ID" value="XM_028676120.1"/>
</dbReference>
<protein>
    <recommendedName>
        <fullName evidence="2">Abscisic acid G-protein coupled receptor-like domain-containing protein</fullName>
    </recommendedName>
</protein>
<feature type="transmembrane region" description="Helical" evidence="1">
    <location>
        <begin position="732"/>
        <end position="751"/>
    </location>
</feature>
<feature type="transmembrane region" description="Helical" evidence="1">
    <location>
        <begin position="763"/>
        <end position="781"/>
    </location>
</feature>
<feature type="transmembrane region" description="Helical" evidence="1">
    <location>
        <begin position="683"/>
        <end position="711"/>
    </location>
</feature>
<gene>
    <name evidence="3" type="ORF">PRELSG_0806200</name>
</gene>
<keyword evidence="4" id="KW-1185">Reference proteome</keyword>